<evidence type="ECO:0000256" key="1">
    <source>
        <dbReference type="SAM" id="MobiDB-lite"/>
    </source>
</evidence>
<name>A0A7J5Y5N2_DISMA</name>
<dbReference type="AlphaFoldDB" id="A0A7J5Y5N2"/>
<dbReference type="OrthoDB" id="1939324at2759"/>
<dbReference type="EMBL" id="JAAKFY010000017">
    <property type="protein sequence ID" value="KAF3844089.1"/>
    <property type="molecule type" value="Genomic_DNA"/>
</dbReference>
<reference evidence="2 3" key="1">
    <citation type="submission" date="2020-03" db="EMBL/GenBank/DDBJ databases">
        <title>Dissostichus mawsoni Genome sequencing and assembly.</title>
        <authorList>
            <person name="Park H."/>
        </authorList>
    </citation>
    <scope>NUCLEOTIDE SEQUENCE [LARGE SCALE GENOMIC DNA]</scope>
    <source>
        <strain evidence="2">DM0001</strain>
        <tissue evidence="2">Muscle</tissue>
    </source>
</reference>
<sequence>MSHTANGLSVLSSSGTLVSRHSQSESSVRSDCSSMVSTFQLCRLPLPLMDRDRLSWLGLSPTLTHPMCPQCPARLPRLQGTYVCEQADGDVTNRRQHGVTKQRECNISTTELFSSCNCSAQERAVKHTRHNAHLFEGLAEFAGKDEDASLKQHAGVELEQVPHIYCDYHLRWDTSVLTKSCSPSEKKHNTLTTDRQIEEQKDNTQATETHLSFREMYLSMQRQVASSSPSSSNSPSSAVASWYCWYSDTKSFMLLSASVNSISSMPSPVYQWRKALRRNMAVNCSEMRLNSSWMAVLFPMKAQSKKVREGESQKRVKKPPISNTFCTLGEGTTLKVFMIRSGYSSRILLMSSVPIPEPVPPPRECVSWKPCRQSQLSASFLTTSMTESTSSAPSV</sequence>
<keyword evidence="3" id="KW-1185">Reference proteome</keyword>
<organism evidence="2 3">
    <name type="scientific">Dissostichus mawsoni</name>
    <name type="common">Antarctic cod</name>
    <dbReference type="NCBI Taxonomy" id="36200"/>
    <lineage>
        <taxon>Eukaryota</taxon>
        <taxon>Metazoa</taxon>
        <taxon>Chordata</taxon>
        <taxon>Craniata</taxon>
        <taxon>Vertebrata</taxon>
        <taxon>Euteleostomi</taxon>
        <taxon>Actinopterygii</taxon>
        <taxon>Neopterygii</taxon>
        <taxon>Teleostei</taxon>
        <taxon>Neoteleostei</taxon>
        <taxon>Acanthomorphata</taxon>
        <taxon>Eupercaria</taxon>
        <taxon>Perciformes</taxon>
        <taxon>Notothenioidei</taxon>
        <taxon>Nototheniidae</taxon>
        <taxon>Dissostichus</taxon>
    </lineage>
</organism>
<feature type="region of interest" description="Disordered" evidence="1">
    <location>
        <begin position="180"/>
        <end position="206"/>
    </location>
</feature>
<dbReference type="Proteomes" id="UP000518266">
    <property type="component" value="Unassembled WGS sequence"/>
</dbReference>
<evidence type="ECO:0000313" key="2">
    <source>
        <dbReference type="EMBL" id="KAF3844089.1"/>
    </source>
</evidence>
<gene>
    <name evidence="2" type="ORF">F7725_016137</name>
</gene>
<accession>A0A7J5Y5N2</accession>
<protein>
    <submittedName>
        <fullName evidence="2">Uncharacterized protein</fullName>
    </submittedName>
</protein>
<proteinExistence type="predicted"/>
<comment type="caution">
    <text evidence="2">The sequence shown here is derived from an EMBL/GenBank/DDBJ whole genome shotgun (WGS) entry which is preliminary data.</text>
</comment>
<evidence type="ECO:0000313" key="3">
    <source>
        <dbReference type="Proteomes" id="UP000518266"/>
    </source>
</evidence>